<comment type="caution">
    <text evidence="1">The sequence shown here is derived from an EMBL/GenBank/DDBJ whole genome shotgun (WGS) entry which is preliminary data.</text>
</comment>
<dbReference type="PATRIC" id="fig|2746.7.peg.4405"/>
<gene>
    <name evidence="1" type="ORF">A8U91_04279</name>
</gene>
<accession>A0A1B8NYZ7</accession>
<dbReference type="SUPFAM" id="SSF55874">
    <property type="entry name" value="ATPase domain of HSP90 chaperone/DNA topoisomerase II/histidine kinase"/>
    <property type="match status" value="1"/>
</dbReference>
<evidence type="ECO:0000313" key="1">
    <source>
        <dbReference type="EMBL" id="OBX35208.1"/>
    </source>
</evidence>
<organism evidence="1 2">
    <name type="scientific">Halomonas elongata</name>
    <dbReference type="NCBI Taxonomy" id="2746"/>
    <lineage>
        <taxon>Bacteria</taxon>
        <taxon>Pseudomonadati</taxon>
        <taxon>Pseudomonadota</taxon>
        <taxon>Gammaproteobacteria</taxon>
        <taxon>Oceanospirillales</taxon>
        <taxon>Halomonadaceae</taxon>
        <taxon>Halomonas</taxon>
    </lineage>
</organism>
<dbReference type="InterPro" id="IPR036890">
    <property type="entry name" value="HATPase_C_sf"/>
</dbReference>
<name>A0A1B8NYZ7_HALEL</name>
<evidence type="ECO:0000313" key="2">
    <source>
        <dbReference type="Proteomes" id="UP000092504"/>
    </source>
</evidence>
<keyword evidence="1" id="KW-0418">Kinase</keyword>
<dbReference type="Gene3D" id="3.30.565.10">
    <property type="entry name" value="Histidine kinase-like ATPase, C-terminal domain"/>
    <property type="match status" value="1"/>
</dbReference>
<keyword evidence="1" id="KW-0808">Transferase</keyword>
<proteinExistence type="predicted"/>
<dbReference type="GO" id="GO:0016301">
    <property type="term" value="F:kinase activity"/>
    <property type="evidence" value="ECO:0007669"/>
    <property type="project" value="UniProtKB-KW"/>
</dbReference>
<sequence>MIDDCLVLTRHLSSKAGVTVERDDRSMASILVERTELQQVIINLVVNAIHAMPEGGTLTLETEDRDVEGVPGWRSS</sequence>
<reference evidence="1 2" key="1">
    <citation type="submission" date="2016-06" db="EMBL/GenBank/DDBJ databases">
        <title>Genome sequence of halotolerant plant growth promoting strain of Halomonas elongata HEK1 isolated from salterns of Rann of Kutch, Gujarat, India.</title>
        <authorList>
            <person name="Gaba S."/>
            <person name="Singh R.N."/>
            <person name="Abrol S."/>
            <person name="Kaushik R."/>
            <person name="Saxena A.K."/>
        </authorList>
    </citation>
    <scope>NUCLEOTIDE SEQUENCE [LARGE SCALE GENOMIC DNA]</scope>
    <source>
        <strain evidence="1 2">HEK1</strain>
    </source>
</reference>
<dbReference type="EMBL" id="MAJD01000002">
    <property type="protein sequence ID" value="OBX35208.1"/>
    <property type="molecule type" value="Genomic_DNA"/>
</dbReference>
<dbReference type="Proteomes" id="UP000092504">
    <property type="component" value="Unassembled WGS sequence"/>
</dbReference>
<dbReference type="AlphaFoldDB" id="A0A1B8NYZ7"/>
<protein>
    <submittedName>
        <fullName evidence="1">Sensory histidine kinase AtoS</fullName>
    </submittedName>
</protein>